<organism evidence="9 10">
    <name type="scientific">Cellulomonas denverensis</name>
    <dbReference type="NCBI Taxonomy" id="264297"/>
    <lineage>
        <taxon>Bacteria</taxon>
        <taxon>Bacillati</taxon>
        <taxon>Actinomycetota</taxon>
        <taxon>Actinomycetes</taxon>
        <taxon>Micrococcales</taxon>
        <taxon>Cellulomonadaceae</taxon>
        <taxon>Cellulomonas</taxon>
    </lineage>
</organism>
<dbReference type="PANTHER" id="PTHR43289:SF6">
    <property type="entry name" value="SERINE_THREONINE-PROTEIN KINASE NEKL-3"/>
    <property type="match status" value="1"/>
</dbReference>
<dbReference type="GO" id="GO:0005524">
    <property type="term" value="F:ATP binding"/>
    <property type="evidence" value="ECO:0007669"/>
    <property type="project" value="UniProtKB-KW"/>
</dbReference>
<keyword evidence="10" id="KW-1185">Reference proteome</keyword>
<feature type="domain" description="Protein kinase" evidence="8">
    <location>
        <begin position="15"/>
        <end position="270"/>
    </location>
</feature>
<dbReference type="Gene3D" id="1.10.510.10">
    <property type="entry name" value="Transferase(Phosphotransferase) domain 1"/>
    <property type="match status" value="1"/>
</dbReference>
<feature type="transmembrane region" description="Helical" evidence="7">
    <location>
        <begin position="357"/>
        <end position="377"/>
    </location>
</feature>
<evidence type="ECO:0000256" key="5">
    <source>
        <dbReference type="ARBA" id="ARBA00022777"/>
    </source>
</evidence>
<dbReference type="CDD" id="cd14014">
    <property type="entry name" value="STKc_PknB_like"/>
    <property type="match status" value="1"/>
</dbReference>
<evidence type="ECO:0000256" key="3">
    <source>
        <dbReference type="ARBA" id="ARBA00022679"/>
    </source>
</evidence>
<keyword evidence="3" id="KW-0808">Transferase</keyword>
<sequence length="495" mass="52647">MSPREAAPAPRLPGYTFQSVLGGGGAADVYVYTQQLPRRSVAVKVLLPSVGAAERSAFEREADLTARVSHHPSIVTVYQAGITADGREFLVMEHCPRPNLGRRYRSERIGIAEVLQTGVRLACAVETMHRAGIVHRDIKPSNILANELGRPVLSDFGIAAEVDDPAPAVGMSIPWAAPELLAAVPSSGPRADIYSLAATLFSALAGRSPFERPGGQNDPAELVGRIERGVPTPLTREDVPPRLRTVLARAMAVEPARRYAAAVDLAMDLRAVEADLGLPLTPLDLGEDPAPGDAVWSAPDPDATRLRSVRQIDPADQATRMRPVHPVAPTPLAAPGEQVDLRVQVDPEPRRRRPGRVIAAAISAVVVLAAVVVVLLVTRDPDRGANRDDDPLARPAQTVSATVPAPVALTGSHRPDGSVVFTWRNPDPEDGDSYLWGLLTSTGQTQLRPVDGTRVVLEPEDLAGLDDPAGQVCIEVSVVRADRRASTTPAQGCTP</sequence>
<name>A0A7X6R025_9CELL</name>
<protein>
    <recommendedName>
        <fullName evidence="1">non-specific serine/threonine protein kinase</fullName>
        <ecNumber evidence="1">2.7.11.1</ecNumber>
    </recommendedName>
</protein>
<dbReference type="GO" id="GO:0004674">
    <property type="term" value="F:protein serine/threonine kinase activity"/>
    <property type="evidence" value="ECO:0007669"/>
    <property type="project" value="UniProtKB-KW"/>
</dbReference>
<evidence type="ECO:0000256" key="1">
    <source>
        <dbReference type="ARBA" id="ARBA00012513"/>
    </source>
</evidence>
<keyword evidence="6" id="KW-0067">ATP-binding</keyword>
<dbReference type="RefSeq" id="WP_168630832.1">
    <property type="nucleotide sequence ID" value="NZ_BONL01000028.1"/>
</dbReference>
<dbReference type="PANTHER" id="PTHR43289">
    <property type="entry name" value="MITOGEN-ACTIVATED PROTEIN KINASE KINASE KINASE 20-RELATED"/>
    <property type="match status" value="1"/>
</dbReference>
<evidence type="ECO:0000313" key="10">
    <source>
        <dbReference type="Proteomes" id="UP000581206"/>
    </source>
</evidence>
<dbReference type="EC" id="2.7.11.1" evidence="1"/>
<dbReference type="AlphaFoldDB" id="A0A7X6R025"/>
<keyword evidence="2 9" id="KW-0723">Serine/threonine-protein kinase</keyword>
<dbReference type="Proteomes" id="UP000581206">
    <property type="component" value="Unassembled WGS sequence"/>
</dbReference>
<dbReference type="SUPFAM" id="SSF56112">
    <property type="entry name" value="Protein kinase-like (PK-like)"/>
    <property type="match status" value="1"/>
</dbReference>
<evidence type="ECO:0000256" key="7">
    <source>
        <dbReference type="SAM" id="Phobius"/>
    </source>
</evidence>
<keyword evidence="7" id="KW-0812">Transmembrane</keyword>
<evidence type="ECO:0000313" key="9">
    <source>
        <dbReference type="EMBL" id="NKY23696.1"/>
    </source>
</evidence>
<evidence type="ECO:0000256" key="6">
    <source>
        <dbReference type="ARBA" id="ARBA00022840"/>
    </source>
</evidence>
<dbReference type="InterPro" id="IPR011009">
    <property type="entry name" value="Kinase-like_dom_sf"/>
</dbReference>
<dbReference type="InterPro" id="IPR000719">
    <property type="entry name" value="Prot_kinase_dom"/>
</dbReference>
<dbReference type="Gene3D" id="3.30.200.20">
    <property type="entry name" value="Phosphorylase Kinase, domain 1"/>
    <property type="match status" value="1"/>
</dbReference>
<reference evidence="9 10" key="1">
    <citation type="submission" date="2020-04" db="EMBL/GenBank/DDBJ databases">
        <title>MicrobeNet Type strains.</title>
        <authorList>
            <person name="Nicholson A.C."/>
        </authorList>
    </citation>
    <scope>NUCLEOTIDE SEQUENCE [LARGE SCALE GENOMIC DNA]</scope>
    <source>
        <strain evidence="9 10">ATCC BAA-788</strain>
    </source>
</reference>
<comment type="caution">
    <text evidence="9">The sequence shown here is derived from an EMBL/GenBank/DDBJ whole genome shotgun (WGS) entry which is preliminary data.</text>
</comment>
<proteinExistence type="predicted"/>
<dbReference type="EMBL" id="JAAXOX010000008">
    <property type="protein sequence ID" value="NKY23696.1"/>
    <property type="molecule type" value="Genomic_DNA"/>
</dbReference>
<keyword evidence="5 9" id="KW-0418">Kinase</keyword>
<dbReference type="PROSITE" id="PS50011">
    <property type="entry name" value="PROTEIN_KINASE_DOM"/>
    <property type="match status" value="1"/>
</dbReference>
<evidence type="ECO:0000256" key="2">
    <source>
        <dbReference type="ARBA" id="ARBA00022527"/>
    </source>
</evidence>
<keyword evidence="4" id="KW-0547">Nucleotide-binding</keyword>
<accession>A0A7X6R025</accession>
<dbReference type="SMART" id="SM00220">
    <property type="entry name" value="S_TKc"/>
    <property type="match status" value="1"/>
</dbReference>
<dbReference type="Pfam" id="PF00069">
    <property type="entry name" value="Pkinase"/>
    <property type="match status" value="1"/>
</dbReference>
<evidence type="ECO:0000259" key="8">
    <source>
        <dbReference type="PROSITE" id="PS50011"/>
    </source>
</evidence>
<gene>
    <name evidence="9" type="ORF">HGA03_13570</name>
</gene>
<keyword evidence="7" id="KW-1133">Transmembrane helix</keyword>
<keyword evidence="7" id="KW-0472">Membrane</keyword>
<evidence type="ECO:0000256" key="4">
    <source>
        <dbReference type="ARBA" id="ARBA00022741"/>
    </source>
</evidence>